<dbReference type="SUPFAM" id="SSF53850">
    <property type="entry name" value="Periplasmic binding protein-like II"/>
    <property type="match status" value="1"/>
</dbReference>
<evidence type="ECO:0000259" key="4">
    <source>
        <dbReference type="SMART" id="SM00062"/>
    </source>
</evidence>
<dbReference type="EMBL" id="OVTA01000030">
    <property type="protein sequence ID" value="SPR99234.1"/>
    <property type="molecule type" value="Genomic_DNA"/>
</dbReference>
<evidence type="ECO:0000256" key="2">
    <source>
        <dbReference type="ARBA" id="ARBA00022448"/>
    </source>
</evidence>
<evidence type="ECO:0000256" key="1">
    <source>
        <dbReference type="ARBA" id="ARBA00010333"/>
    </source>
</evidence>
<dbReference type="NCBIfam" id="NF008063">
    <property type="entry name" value="PRK10797.1"/>
    <property type="match status" value="1"/>
</dbReference>
<dbReference type="GO" id="GO:0006865">
    <property type="term" value="P:amino acid transport"/>
    <property type="evidence" value="ECO:0007669"/>
    <property type="project" value="TreeGrafter"/>
</dbReference>
<keyword evidence="3" id="KW-0732">Signal</keyword>
<evidence type="ECO:0000313" key="6">
    <source>
        <dbReference type="Proteomes" id="UP000256805"/>
    </source>
</evidence>
<evidence type="ECO:0000313" key="5">
    <source>
        <dbReference type="EMBL" id="SPR99234.1"/>
    </source>
</evidence>
<evidence type="ECO:0000256" key="3">
    <source>
        <dbReference type="ARBA" id="ARBA00022729"/>
    </source>
</evidence>
<dbReference type="GO" id="GO:0005576">
    <property type="term" value="C:extracellular region"/>
    <property type="evidence" value="ECO:0007669"/>
    <property type="project" value="TreeGrafter"/>
</dbReference>
<dbReference type="PANTHER" id="PTHR30085">
    <property type="entry name" value="AMINO ACID ABC TRANSPORTER PERMEASE"/>
    <property type="match status" value="1"/>
</dbReference>
<protein>
    <submittedName>
        <fullName evidence="5">Glutamate/aspartate ABC transporter,periplasmic binding component</fullName>
    </submittedName>
</protein>
<dbReference type="AlphaFoldDB" id="A0A375J243"/>
<feature type="domain" description="Solute-binding protein family 3/N-terminal" evidence="4">
    <location>
        <begin position="73"/>
        <end position="304"/>
    </location>
</feature>
<organism evidence="5 6">
    <name type="scientific">Cupriavidus taiwanensis</name>
    <dbReference type="NCBI Taxonomy" id="164546"/>
    <lineage>
        <taxon>Bacteria</taxon>
        <taxon>Pseudomonadati</taxon>
        <taxon>Pseudomonadota</taxon>
        <taxon>Betaproteobacteria</taxon>
        <taxon>Burkholderiales</taxon>
        <taxon>Burkholderiaceae</taxon>
        <taxon>Cupriavidus</taxon>
    </lineage>
</organism>
<dbReference type="Proteomes" id="UP000256805">
    <property type="component" value="Unassembled WGS sequence"/>
</dbReference>
<dbReference type="InterPro" id="IPR051455">
    <property type="entry name" value="Bact_solute-bind_prot3"/>
</dbReference>
<reference evidence="5 6" key="1">
    <citation type="submission" date="2018-01" db="EMBL/GenBank/DDBJ databases">
        <authorList>
            <person name="Gaut B.S."/>
            <person name="Morton B.R."/>
            <person name="Clegg M.T."/>
            <person name="Duvall M.R."/>
        </authorList>
    </citation>
    <scope>NUCLEOTIDE SEQUENCE [LARGE SCALE GENOMIC DNA]</scope>
    <source>
        <strain evidence="5">Cupriavidus taiwanensis cmp 52</strain>
    </source>
</reference>
<dbReference type="GO" id="GO:0030288">
    <property type="term" value="C:outer membrane-bounded periplasmic space"/>
    <property type="evidence" value="ECO:0007669"/>
    <property type="project" value="TreeGrafter"/>
</dbReference>
<sequence>MGCCRTGKSQYLKLSMKHASMTKPHYKERHMQTLHPHRSATRRALAAATLLLAAGAAHAADGDTLKKIKDSGVISLGYRESSIPFSYTDGKEVMGYSHEILLQIVDKIKSELKMPNLQVRLTPITSQNRIPLVQNGTIDIECGSTTNNLERQKQVAFSNSLFVYGIKMLTKKDSGVKEFADLKDRNVVTTAGTTGERLLVKMNGEKAMNMNLISTKDHGQSFLILETGRAAAFVMDEPLLYGERTKAKNAAEWVVVGAPLQTENYACMFRKDDPSFKKLADGVIADLQTSGRAEKLYNKWFMAPIPPRGINMNYPLSADMKALFAAPNDKAYQ</sequence>
<proteinExistence type="inferred from homology"/>
<dbReference type="InterPro" id="IPR001638">
    <property type="entry name" value="Solute-binding_3/MltF_N"/>
</dbReference>
<keyword evidence="2" id="KW-0813">Transport</keyword>
<dbReference type="Pfam" id="PF00497">
    <property type="entry name" value="SBP_bac_3"/>
    <property type="match status" value="1"/>
</dbReference>
<dbReference type="Gene3D" id="3.40.190.10">
    <property type="entry name" value="Periplasmic binding protein-like II"/>
    <property type="match status" value="2"/>
</dbReference>
<dbReference type="PANTHER" id="PTHR30085:SF2">
    <property type="entry name" value="GLUTAMATE_ASPARTATE IMPORT SOLUTE-BINDING PROTEIN"/>
    <property type="match status" value="1"/>
</dbReference>
<dbReference type="CDD" id="cd13688">
    <property type="entry name" value="PBP2_GltI_DEBP"/>
    <property type="match status" value="1"/>
</dbReference>
<accession>A0A375J243</accession>
<dbReference type="SMART" id="SM00062">
    <property type="entry name" value="PBPb"/>
    <property type="match status" value="1"/>
</dbReference>
<name>A0A375J243_9BURK</name>
<comment type="similarity">
    <text evidence="1">Belongs to the bacterial solute-binding protein 3 family.</text>
</comment>
<gene>
    <name evidence="5" type="primary">gltI</name>
    <name evidence="5" type="ORF">CBM2634_A80166</name>
</gene>